<feature type="compositionally biased region" description="Polar residues" evidence="1">
    <location>
        <begin position="54"/>
        <end position="70"/>
    </location>
</feature>
<evidence type="ECO:0000313" key="3">
    <source>
        <dbReference type="Proteomes" id="UP000886653"/>
    </source>
</evidence>
<keyword evidence="3" id="KW-1185">Reference proteome</keyword>
<sequence length="77" mass="8429">MAMDMELFLATKQAKSQLAIYNSTDSQNPFSGFSQLNSTPSSLTRSPQPLLDHSPTTPFLSVTSLTNNTLPPLHSFE</sequence>
<evidence type="ECO:0000256" key="1">
    <source>
        <dbReference type="SAM" id="MobiDB-lite"/>
    </source>
</evidence>
<feature type="compositionally biased region" description="Polar residues" evidence="1">
    <location>
        <begin position="29"/>
        <end position="47"/>
    </location>
</feature>
<reference evidence="2" key="1">
    <citation type="submission" date="2013-11" db="EMBL/GenBank/DDBJ databases">
        <title>Genome sequence of the fusiform rust pathogen reveals effectors for host alternation and coevolution with pine.</title>
        <authorList>
            <consortium name="DOE Joint Genome Institute"/>
            <person name="Smith K."/>
            <person name="Pendleton A."/>
            <person name="Kubisiak T."/>
            <person name="Anderson C."/>
            <person name="Salamov A."/>
            <person name="Aerts A."/>
            <person name="Riley R."/>
            <person name="Clum A."/>
            <person name="Lindquist E."/>
            <person name="Ence D."/>
            <person name="Campbell M."/>
            <person name="Kronenberg Z."/>
            <person name="Feau N."/>
            <person name="Dhillon B."/>
            <person name="Hamelin R."/>
            <person name="Burleigh J."/>
            <person name="Smith J."/>
            <person name="Yandell M."/>
            <person name="Nelson C."/>
            <person name="Grigoriev I."/>
            <person name="Davis J."/>
        </authorList>
    </citation>
    <scope>NUCLEOTIDE SEQUENCE</scope>
    <source>
        <strain evidence="2">G11</strain>
    </source>
</reference>
<evidence type="ECO:0000313" key="2">
    <source>
        <dbReference type="EMBL" id="KAG0143586.1"/>
    </source>
</evidence>
<organism evidence="2 3">
    <name type="scientific">Cronartium quercuum f. sp. fusiforme G11</name>
    <dbReference type="NCBI Taxonomy" id="708437"/>
    <lineage>
        <taxon>Eukaryota</taxon>
        <taxon>Fungi</taxon>
        <taxon>Dikarya</taxon>
        <taxon>Basidiomycota</taxon>
        <taxon>Pucciniomycotina</taxon>
        <taxon>Pucciniomycetes</taxon>
        <taxon>Pucciniales</taxon>
        <taxon>Coleosporiaceae</taxon>
        <taxon>Cronartium</taxon>
    </lineage>
</organism>
<accession>A0A9P6T910</accession>
<proteinExistence type="predicted"/>
<gene>
    <name evidence="2" type="ORF">CROQUDRAFT_96086</name>
</gene>
<dbReference type="AlphaFoldDB" id="A0A9P6T910"/>
<dbReference type="Proteomes" id="UP000886653">
    <property type="component" value="Unassembled WGS sequence"/>
</dbReference>
<name>A0A9P6T910_9BASI</name>
<feature type="region of interest" description="Disordered" evidence="1">
    <location>
        <begin position="29"/>
        <end position="77"/>
    </location>
</feature>
<protein>
    <submittedName>
        <fullName evidence="2">Uncharacterized protein</fullName>
    </submittedName>
</protein>
<dbReference type="EMBL" id="MU167315">
    <property type="protein sequence ID" value="KAG0143586.1"/>
    <property type="molecule type" value="Genomic_DNA"/>
</dbReference>
<comment type="caution">
    <text evidence="2">The sequence shown here is derived from an EMBL/GenBank/DDBJ whole genome shotgun (WGS) entry which is preliminary data.</text>
</comment>